<protein>
    <submittedName>
        <fullName evidence="2">DUF1360 domain-containing protein</fullName>
    </submittedName>
</protein>
<feature type="transmembrane region" description="Helical" evidence="1">
    <location>
        <begin position="21"/>
        <end position="43"/>
    </location>
</feature>
<dbReference type="RefSeq" id="WP_273940749.1">
    <property type="nucleotide sequence ID" value="NZ_CP097263.1"/>
</dbReference>
<evidence type="ECO:0000256" key="1">
    <source>
        <dbReference type="SAM" id="Phobius"/>
    </source>
</evidence>
<comment type="caution">
    <text evidence="2">The sequence shown here is derived from an EMBL/GenBank/DDBJ whole genome shotgun (WGS) entry which is preliminary data.</text>
</comment>
<sequence>MSVNSTIRRVKRQYQDGEERPLGGYLAVLGVYGGVTGGLALLAKALRITPPAPSVGDTALLSVATYKLSRLLSKDAVTSPLRAPFTQYEEPAGDGEVMESVRGHGVQHAAGELLTCPFCLSVWVATGLTAGLVFAPRLTRLVCGTLTALAVSDGLHLLYDNAKDAGDES</sequence>
<dbReference type="InterPro" id="IPR010773">
    <property type="entry name" value="Mycophage_PG1_Gp7"/>
</dbReference>
<accession>A0ABV6MSU9</accession>
<evidence type="ECO:0000313" key="2">
    <source>
        <dbReference type="EMBL" id="MFC0543364.1"/>
    </source>
</evidence>
<dbReference type="Proteomes" id="UP001589810">
    <property type="component" value="Unassembled WGS sequence"/>
</dbReference>
<name>A0ABV6MSU9_9PSEU</name>
<keyword evidence="3" id="KW-1185">Reference proteome</keyword>
<evidence type="ECO:0000313" key="3">
    <source>
        <dbReference type="Proteomes" id="UP001589810"/>
    </source>
</evidence>
<keyword evidence="1" id="KW-0812">Transmembrane</keyword>
<keyword evidence="1" id="KW-0472">Membrane</keyword>
<reference evidence="2 3" key="1">
    <citation type="submission" date="2024-09" db="EMBL/GenBank/DDBJ databases">
        <authorList>
            <person name="Sun Q."/>
            <person name="Mori K."/>
        </authorList>
    </citation>
    <scope>NUCLEOTIDE SEQUENCE [LARGE SCALE GENOMIC DNA]</scope>
    <source>
        <strain evidence="2 3">TBRC 1432</strain>
    </source>
</reference>
<keyword evidence="1" id="KW-1133">Transmembrane helix</keyword>
<organism evidence="2 3">
    <name type="scientific">Kutzneria chonburiensis</name>
    <dbReference type="NCBI Taxonomy" id="1483604"/>
    <lineage>
        <taxon>Bacteria</taxon>
        <taxon>Bacillati</taxon>
        <taxon>Actinomycetota</taxon>
        <taxon>Actinomycetes</taxon>
        <taxon>Pseudonocardiales</taxon>
        <taxon>Pseudonocardiaceae</taxon>
        <taxon>Kutzneria</taxon>
    </lineage>
</organism>
<gene>
    <name evidence="2" type="ORF">ACFFH7_17810</name>
</gene>
<proteinExistence type="predicted"/>
<dbReference type="Pfam" id="PF07098">
    <property type="entry name" value="DUF1360"/>
    <property type="match status" value="1"/>
</dbReference>
<dbReference type="EMBL" id="JBHLUD010000005">
    <property type="protein sequence ID" value="MFC0543364.1"/>
    <property type="molecule type" value="Genomic_DNA"/>
</dbReference>